<dbReference type="AlphaFoldDB" id="A0A7I8DER9"/>
<keyword evidence="3" id="KW-1185">Reference proteome</keyword>
<sequence length="249" mass="28045">MDTLLFEQAINTVINAPRTENGIGTLGEKTVHAVLKNFLSPDQVNHEIKYKNYYADILTPEGIIEIQTGNFDRLRGKLPVFLEDFPVTIVYPIAHTKWLLWVDKESGEVSPKRKSPKTGKAYQILPELYKIKDYLDCPGLTIHIYFIDLEEYKFLNGWSKNKKMGAEKADRIPVNLAGEMLLEKPSDYKQLLPEGLADTFVSKEFAKASGLGGISLSSALKVLLQMEVIEKTGKKGNAFLYTKKASPIY</sequence>
<gene>
    <name evidence="2" type="ORF">bsdcttw_00290</name>
</gene>
<reference evidence="2 3" key="2">
    <citation type="submission" date="2020-08" db="EMBL/GenBank/DDBJ databases">
        <authorList>
            <person name="Ueki A."/>
            <person name="Tonouchi A."/>
        </authorList>
    </citation>
    <scope>NUCLEOTIDE SEQUENCE [LARGE SCALE GENOMIC DNA]</scope>
    <source>
        <strain evidence="2 3">CTTW</strain>
    </source>
</reference>
<accession>A0A7I8DER9</accession>
<evidence type="ECO:0000313" key="3">
    <source>
        <dbReference type="Proteomes" id="UP000515703"/>
    </source>
</evidence>
<dbReference type="KEGG" id="acht:bsdcttw_00290"/>
<dbReference type="RefSeq" id="WP_185257462.1">
    <property type="nucleotide sequence ID" value="NZ_AP023368.1"/>
</dbReference>
<evidence type="ECO:0000313" key="2">
    <source>
        <dbReference type="EMBL" id="BCJ96988.1"/>
    </source>
</evidence>
<reference evidence="2 3" key="1">
    <citation type="submission" date="2020-08" db="EMBL/GenBank/DDBJ databases">
        <title>Draft genome sequencing of an Anaerocolumna strain isolated from anoxic soil subjected to BSD treatment.</title>
        <authorList>
            <person name="Uek A."/>
            <person name="Tonouchi A."/>
        </authorList>
    </citation>
    <scope>NUCLEOTIDE SEQUENCE [LARGE SCALE GENOMIC DNA]</scope>
    <source>
        <strain evidence="2 3">CTTW</strain>
    </source>
</reference>
<feature type="domain" description="DUF8091" evidence="1">
    <location>
        <begin position="29"/>
        <end position="182"/>
    </location>
</feature>
<organism evidence="2 3">
    <name type="scientific">Anaerocolumna chitinilytica</name>
    <dbReference type="NCBI Taxonomy" id="1727145"/>
    <lineage>
        <taxon>Bacteria</taxon>
        <taxon>Bacillati</taxon>
        <taxon>Bacillota</taxon>
        <taxon>Clostridia</taxon>
        <taxon>Lachnospirales</taxon>
        <taxon>Lachnospiraceae</taxon>
        <taxon>Anaerocolumna</taxon>
    </lineage>
</organism>
<evidence type="ECO:0000259" key="1">
    <source>
        <dbReference type="Pfam" id="PF26351"/>
    </source>
</evidence>
<dbReference type="Proteomes" id="UP000515703">
    <property type="component" value="Chromosome"/>
</dbReference>
<proteinExistence type="predicted"/>
<name>A0A7I8DER9_9FIRM</name>
<dbReference type="InterPro" id="IPR058404">
    <property type="entry name" value="DUF8091"/>
</dbReference>
<dbReference type="Pfam" id="PF26351">
    <property type="entry name" value="DUF8091"/>
    <property type="match status" value="1"/>
</dbReference>
<protein>
    <recommendedName>
        <fullName evidence="1">DUF8091 domain-containing protein</fullName>
    </recommendedName>
</protein>
<dbReference type="EMBL" id="AP023368">
    <property type="protein sequence ID" value="BCJ96988.1"/>
    <property type="molecule type" value="Genomic_DNA"/>
</dbReference>